<dbReference type="Proteomes" id="UP000799092">
    <property type="component" value="Unassembled WGS sequence"/>
</dbReference>
<keyword evidence="1" id="KW-0812">Transmembrane</keyword>
<dbReference type="InterPro" id="IPR035211">
    <property type="entry name" value="DUF5325"/>
</dbReference>
<name>A0A6A8D8I3_9BACI</name>
<evidence type="ECO:0000313" key="2">
    <source>
        <dbReference type="EMBL" id="MRH41898.1"/>
    </source>
</evidence>
<feature type="transmembrane region" description="Helical" evidence="1">
    <location>
        <begin position="32"/>
        <end position="51"/>
    </location>
</feature>
<accession>A0A6A8D8I3</accession>
<reference evidence="2" key="1">
    <citation type="submission" date="2019-11" db="EMBL/GenBank/DDBJ databases">
        <authorList>
            <person name="Li J."/>
        </authorList>
    </citation>
    <scope>NUCLEOTIDE SEQUENCE</scope>
    <source>
        <strain evidence="2">B6B</strain>
    </source>
</reference>
<dbReference type="OrthoDB" id="2679959at2"/>
<keyword evidence="1" id="KW-1133">Transmembrane helix</keyword>
<dbReference type="Pfam" id="PF17259">
    <property type="entry name" value="DUF5325"/>
    <property type="match status" value="1"/>
</dbReference>
<dbReference type="RefSeq" id="WP_153735509.1">
    <property type="nucleotide sequence ID" value="NZ_WJNG01000002.1"/>
</dbReference>
<gene>
    <name evidence="2" type="ORF">GH741_04320</name>
</gene>
<proteinExistence type="predicted"/>
<dbReference type="AlphaFoldDB" id="A0A6A8D8I3"/>
<protein>
    <submittedName>
        <fullName evidence="2">Uncharacterized protein</fullName>
    </submittedName>
</protein>
<keyword evidence="1" id="KW-0472">Membrane</keyword>
<comment type="caution">
    <text evidence="2">The sequence shown here is derived from an EMBL/GenBank/DDBJ whole genome shotgun (WGS) entry which is preliminary data.</text>
</comment>
<organism evidence="2 3">
    <name type="scientific">Aquibacillus halophilus</name>
    <dbReference type="NCBI Taxonomy" id="930132"/>
    <lineage>
        <taxon>Bacteria</taxon>
        <taxon>Bacillati</taxon>
        <taxon>Bacillota</taxon>
        <taxon>Bacilli</taxon>
        <taxon>Bacillales</taxon>
        <taxon>Bacillaceae</taxon>
        <taxon>Aquibacillus</taxon>
    </lineage>
</organism>
<feature type="transmembrane region" description="Helical" evidence="1">
    <location>
        <begin position="9"/>
        <end position="26"/>
    </location>
</feature>
<dbReference type="EMBL" id="WJNG01000002">
    <property type="protein sequence ID" value="MRH41898.1"/>
    <property type="molecule type" value="Genomic_DNA"/>
</dbReference>
<keyword evidence="3" id="KW-1185">Reference proteome</keyword>
<sequence length="59" mass="6626">MKSIQLSKLFLAVLVICSFSFVGVAIAYRNIWLTILGFIVGFLIMGYGISLKRKNTIEK</sequence>
<evidence type="ECO:0000313" key="3">
    <source>
        <dbReference type="Proteomes" id="UP000799092"/>
    </source>
</evidence>
<evidence type="ECO:0000256" key="1">
    <source>
        <dbReference type="SAM" id="Phobius"/>
    </source>
</evidence>